<dbReference type="Proteomes" id="UP000251835">
    <property type="component" value="Unassembled WGS sequence"/>
</dbReference>
<evidence type="ECO:0000313" key="13">
    <source>
        <dbReference type="Proteomes" id="UP000251835"/>
    </source>
</evidence>
<keyword evidence="7 9" id="KW-0413">Isomerase</keyword>
<evidence type="ECO:0000256" key="1">
    <source>
        <dbReference type="ARBA" id="ARBA00000971"/>
    </source>
</evidence>
<evidence type="ECO:0000259" key="11">
    <source>
        <dbReference type="PROSITE" id="PS50059"/>
    </source>
</evidence>
<dbReference type="InterPro" id="IPR048261">
    <property type="entry name" value="SlpA/SlyD-like_ins_sf"/>
</dbReference>
<comment type="function">
    <text evidence="8">Also involved in hydrogenase metallocenter assembly, probably by participating in the nickel insertion step. This function in hydrogenase biosynthesis requires chaperone activity and the presence of the metal-binding domain, but not PPIase activity.</text>
</comment>
<protein>
    <recommendedName>
        <fullName evidence="10">Peptidyl-prolyl cis-trans isomerase</fullName>
        <ecNumber evidence="10">5.2.1.8</ecNumber>
    </recommendedName>
</protein>
<dbReference type="RefSeq" id="WP_116496765.1">
    <property type="nucleotide sequence ID" value="NZ_QENZ01000005.1"/>
</dbReference>
<feature type="domain" description="PPIase FKBP-type" evidence="11">
    <location>
        <begin position="6"/>
        <end position="71"/>
    </location>
</feature>
<comment type="caution">
    <text evidence="12">The sequence shown here is derived from an EMBL/GenBank/DDBJ whole genome shotgun (WGS) entry which is preliminary data.</text>
</comment>
<dbReference type="SUPFAM" id="SSF54534">
    <property type="entry name" value="FKBP-like"/>
    <property type="match status" value="1"/>
</dbReference>
<evidence type="ECO:0000256" key="4">
    <source>
        <dbReference type="ARBA" id="ARBA00022490"/>
    </source>
</evidence>
<evidence type="ECO:0000256" key="3">
    <source>
        <dbReference type="ARBA" id="ARBA00006577"/>
    </source>
</evidence>
<dbReference type="InterPro" id="IPR001179">
    <property type="entry name" value="PPIase_FKBP_dom"/>
</dbReference>
<dbReference type="GO" id="GO:0003755">
    <property type="term" value="F:peptidyl-prolyl cis-trans isomerase activity"/>
    <property type="evidence" value="ECO:0007669"/>
    <property type="project" value="UniProtKB-UniRule"/>
</dbReference>
<evidence type="ECO:0000256" key="5">
    <source>
        <dbReference type="ARBA" id="ARBA00023110"/>
    </source>
</evidence>
<dbReference type="EMBL" id="QENZ01000005">
    <property type="protein sequence ID" value="PVX49906.1"/>
    <property type="molecule type" value="Genomic_DNA"/>
</dbReference>
<comment type="catalytic activity">
    <reaction evidence="1 9 10">
        <text>[protein]-peptidylproline (omega=180) = [protein]-peptidylproline (omega=0)</text>
        <dbReference type="Rhea" id="RHEA:16237"/>
        <dbReference type="Rhea" id="RHEA-COMP:10747"/>
        <dbReference type="Rhea" id="RHEA-COMP:10748"/>
        <dbReference type="ChEBI" id="CHEBI:83833"/>
        <dbReference type="ChEBI" id="CHEBI:83834"/>
        <dbReference type="EC" id="5.2.1.8"/>
    </reaction>
</comment>
<proteinExistence type="inferred from homology"/>
<dbReference type="PROSITE" id="PS50059">
    <property type="entry name" value="FKBP_PPIASE"/>
    <property type="match status" value="1"/>
</dbReference>
<dbReference type="OrthoDB" id="9808891at2"/>
<reference evidence="12 13" key="1">
    <citation type="submission" date="2018-05" db="EMBL/GenBank/DDBJ databases">
        <title>Genomic Encyclopedia of Type Strains, Phase IV (KMG-IV): sequencing the most valuable type-strain genomes for metagenomic binning, comparative biology and taxonomic classification.</title>
        <authorList>
            <person name="Goeker M."/>
        </authorList>
    </citation>
    <scope>NUCLEOTIDE SEQUENCE [LARGE SCALE GENOMIC DNA]</scope>
    <source>
        <strain evidence="12 13">DSM 28579</strain>
    </source>
</reference>
<dbReference type="Pfam" id="PF00254">
    <property type="entry name" value="FKBP_C"/>
    <property type="match status" value="1"/>
</dbReference>
<evidence type="ECO:0000256" key="8">
    <source>
        <dbReference type="ARBA" id="ARBA00037071"/>
    </source>
</evidence>
<comment type="subcellular location">
    <subcellularLocation>
        <location evidence="2">Cytoplasm</location>
    </subcellularLocation>
</comment>
<keyword evidence="5 9" id="KW-0697">Rotamase</keyword>
<dbReference type="GO" id="GO:0005737">
    <property type="term" value="C:cytoplasm"/>
    <property type="evidence" value="ECO:0007669"/>
    <property type="project" value="UniProtKB-SubCell"/>
</dbReference>
<dbReference type="AlphaFoldDB" id="A0A7L4UMQ2"/>
<evidence type="ECO:0000256" key="2">
    <source>
        <dbReference type="ARBA" id="ARBA00004496"/>
    </source>
</evidence>
<keyword evidence="6" id="KW-0143">Chaperone</keyword>
<accession>A0A7L4UMQ2</accession>
<dbReference type="GO" id="GO:0042026">
    <property type="term" value="P:protein refolding"/>
    <property type="evidence" value="ECO:0007669"/>
    <property type="project" value="UniProtKB-ARBA"/>
</dbReference>
<dbReference type="PANTHER" id="PTHR47861:SF3">
    <property type="entry name" value="FKBP-TYPE PEPTIDYL-PROLYL CIS-TRANS ISOMERASE SLYD"/>
    <property type="match status" value="1"/>
</dbReference>
<dbReference type="EC" id="5.2.1.8" evidence="10"/>
<comment type="similarity">
    <text evidence="3 10">Belongs to the FKBP-type PPIase family.</text>
</comment>
<keyword evidence="13" id="KW-1185">Reference proteome</keyword>
<dbReference type="Gene3D" id="3.10.50.40">
    <property type="match status" value="1"/>
</dbReference>
<sequence length="186" mass="20436">MKIAKDAMVALQYELYGNEKGDLIEKTKKEEPLVFLFGQGTMLPSFENHVEGLREGDTFDFKLKPEEAYGEFNEEAVQDLDINIFKGEDGNVDTNIIKEGNVVPLMTQDGQRLQAVVIGVTEDKVKMDFNHPLAGETLHFKGTVAEVREATEAELSAVQSCGCGEGGNCCEDEKGHGECNDGNCCH</sequence>
<evidence type="ECO:0000256" key="6">
    <source>
        <dbReference type="ARBA" id="ARBA00023186"/>
    </source>
</evidence>
<dbReference type="InterPro" id="IPR046357">
    <property type="entry name" value="PPIase_dom_sf"/>
</dbReference>
<evidence type="ECO:0000256" key="9">
    <source>
        <dbReference type="PROSITE-ProRule" id="PRU00277"/>
    </source>
</evidence>
<name>A0A7L4UMQ2_BALHA</name>
<keyword evidence="4" id="KW-0963">Cytoplasm</keyword>
<evidence type="ECO:0000256" key="10">
    <source>
        <dbReference type="RuleBase" id="RU003915"/>
    </source>
</evidence>
<gene>
    <name evidence="12" type="ORF">C7377_1544</name>
</gene>
<dbReference type="Gene3D" id="2.40.10.330">
    <property type="match status" value="1"/>
</dbReference>
<organism evidence="12 13">
    <name type="scientific">Balneicella halophila</name>
    <dbReference type="NCBI Taxonomy" id="1537566"/>
    <lineage>
        <taxon>Bacteria</taxon>
        <taxon>Pseudomonadati</taxon>
        <taxon>Bacteroidota</taxon>
        <taxon>Bacteroidia</taxon>
        <taxon>Bacteroidales</taxon>
        <taxon>Balneicellaceae</taxon>
        <taxon>Balneicella</taxon>
    </lineage>
</organism>
<evidence type="ECO:0000256" key="7">
    <source>
        <dbReference type="ARBA" id="ARBA00023235"/>
    </source>
</evidence>
<dbReference type="PANTHER" id="PTHR47861">
    <property type="entry name" value="FKBP-TYPE PEPTIDYL-PROLYL CIS-TRANS ISOMERASE SLYD"/>
    <property type="match status" value="1"/>
</dbReference>
<evidence type="ECO:0000313" key="12">
    <source>
        <dbReference type="EMBL" id="PVX49906.1"/>
    </source>
</evidence>